<name>A0AAD9Z221_9LECA</name>
<evidence type="ECO:0000313" key="3">
    <source>
        <dbReference type="Proteomes" id="UP001276659"/>
    </source>
</evidence>
<evidence type="ECO:0000256" key="1">
    <source>
        <dbReference type="SAM" id="MobiDB-lite"/>
    </source>
</evidence>
<feature type="region of interest" description="Disordered" evidence="1">
    <location>
        <begin position="25"/>
        <end position="44"/>
    </location>
</feature>
<keyword evidence="3" id="KW-1185">Reference proteome</keyword>
<protein>
    <submittedName>
        <fullName evidence="2">Uncharacterized protein</fullName>
    </submittedName>
</protein>
<gene>
    <name evidence="2" type="ORF">OEA41_004439</name>
</gene>
<accession>A0AAD9Z221</accession>
<sequence length="139" mass="15827">MKALTSAPRTSNIFTIEMCNLGFSASRGPRPATGQGESDRPRRKWLATQDEEIEKGKELRCQNWAKRCERLNELSALNPELSKVLDMKECMLEVQGMLLGKLAVEENRLKGLTETPSRPIAEFDERVKEVEEVIQSMQF</sequence>
<comment type="caution">
    <text evidence="2">The sequence shown here is derived from an EMBL/GenBank/DDBJ whole genome shotgun (WGS) entry which is preliminary data.</text>
</comment>
<proteinExistence type="predicted"/>
<dbReference type="AlphaFoldDB" id="A0AAD9Z221"/>
<reference evidence="2" key="1">
    <citation type="submission" date="2022-11" db="EMBL/GenBank/DDBJ databases">
        <title>Chromosomal genome sequence assembly and mating type (MAT) locus characterization of the leprose asexual lichenized fungus Lepraria neglecta (Nyl.) Erichsen.</title>
        <authorList>
            <person name="Allen J.L."/>
            <person name="Pfeffer B."/>
        </authorList>
    </citation>
    <scope>NUCLEOTIDE SEQUENCE</scope>
    <source>
        <strain evidence="2">Allen 5258</strain>
    </source>
</reference>
<organism evidence="2 3">
    <name type="scientific">Lepraria neglecta</name>
    <dbReference type="NCBI Taxonomy" id="209136"/>
    <lineage>
        <taxon>Eukaryota</taxon>
        <taxon>Fungi</taxon>
        <taxon>Dikarya</taxon>
        <taxon>Ascomycota</taxon>
        <taxon>Pezizomycotina</taxon>
        <taxon>Lecanoromycetes</taxon>
        <taxon>OSLEUM clade</taxon>
        <taxon>Lecanoromycetidae</taxon>
        <taxon>Lecanorales</taxon>
        <taxon>Lecanorineae</taxon>
        <taxon>Stereocaulaceae</taxon>
        <taxon>Lepraria</taxon>
    </lineage>
</organism>
<dbReference type="Proteomes" id="UP001276659">
    <property type="component" value="Unassembled WGS sequence"/>
</dbReference>
<evidence type="ECO:0000313" key="2">
    <source>
        <dbReference type="EMBL" id="KAK3167993.1"/>
    </source>
</evidence>
<dbReference type="EMBL" id="JASNWA010000010">
    <property type="protein sequence ID" value="KAK3167993.1"/>
    <property type="molecule type" value="Genomic_DNA"/>
</dbReference>